<organism evidence="1 2">
    <name type="scientific">Cichorium intybus</name>
    <name type="common">Chicory</name>
    <dbReference type="NCBI Taxonomy" id="13427"/>
    <lineage>
        <taxon>Eukaryota</taxon>
        <taxon>Viridiplantae</taxon>
        <taxon>Streptophyta</taxon>
        <taxon>Embryophyta</taxon>
        <taxon>Tracheophyta</taxon>
        <taxon>Spermatophyta</taxon>
        <taxon>Magnoliopsida</taxon>
        <taxon>eudicotyledons</taxon>
        <taxon>Gunneridae</taxon>
        <taxon>Pentapetalae</taxon>
        <taxon>asterids</taxon>
        <taxon>campanulids</taxon>
        <taxon>Asterales</taxon>
        <taxon>Asteraceae</taxon>
        <taxon>Cichorioideae</taxon>
        <taxon>Cichorieae</taxon>
        <taxon>Cichoriinae</taxon>
        <taxon>Cichorium</taxon>
    </lineage>
</organism>
<keyword evidence="2" id="KW-1185">Reference proteome</keyword>
<reference evidence="2" key="1">
    <citation type="journal article" date="2022" name="Mol. Ecol. Resour.">
        <title>The genomes of chicory, endive, great burdock and yacon provide insights into Asteraceae palaeo-polyploidization history and plant inulin production.</title>
        <authorList>
            <person name="Fan W."/>
            <person name="Wang S."/>
            <person name="Wang H."/>
            <person name="Wang A."/>
            <person name="Jiang F."/>
            <person name="Liu H."/>
            <person name="Zhao H."/>
            <person name="Xu D."/>
            <person name="Zhang Y."/>
        </authorList>
    </citation>
    <scope>NUCLEOTIDE SEQUENCE [LARGE SCALE GENOMIC DNA]</scope>
    <source>
        <strain evidence="2">cv. Punajuju</strain>
    </source>
</reference>
<dbReference type="Proteomes" id="UP001055811">
    <property type="component" value="Linkage Group LG06"/>
</dbReference>
<evidence type="ECO:0000313" key="2">
    <source>
        <dbReference type="Proteomes" id="UP001055811"/>
    </source>
</evidence>
<proteinExistence type="predicted"/>
<evidence type="ECO:0000313" key="1">
    <source>
        <dbReference type="EMBL" id="KAI3720704.1"/>
    </source>
</evidence>
<protein>
    <submittedName>
        <fullName evidence="1">Uncharacterized protein</fullName>
    </submittedName>
</protein>
<sequence>MSSGFSGGFPDFFNVNGGGVSNVTGRSTSMMNVNSNVNRSNYNQQVNYRSPLAGILCESSSPVVGPRSDYIGKRSLVEFQQQQQLRQQAAVYLRNVKPRAYSQQMDILSSPEVSSVSRISSSSISAYGGQIPQQHRPNFQGVLSNYQINDYSPAKQRPANQEMETNMLSRLQELEKELLLDDEDGDNDAVSVVTDTEWSETIQKLLNPVQAHNPDNTVSPSPTTSSTSSSASSSATISPKQFISDAAEAITDGKSDIAVELITRINQFCNARGSPEQRLGFYMASALRSRVCVNSTAEEQSSSATELYRKEHILSTQLLYDKSPCFKIAFMAANNFILQALLGSGRPERRIHVVDFDIGHGLQYVYLLHEIAAARKLNEGIPISLRLTTFKDFGNGGSERLKLVGDGLKSLSIKLGVLFYYNVLDFKLSDLSKQGLTIENDEVLAVNLALKLSKLPDESVTTENLRDEVLRRVKGLSPAVVTVVEQELNANTASFTARVNDLFSYYTTFLNSLEATIPRTSPERVKIEEGLSRRIFNSVACEGRDRVERCEVFGKWRARFRMAGFNSKTVSQLTVESLLSKLNSGTRGNLGFTVKEDSGGISFGWMGRSLTVVSAWH</sequence>
<name>A0ACB9BDX9_CICIN</name>
<gene>
    <name evidence="1" type="ORF">L2E82_31696</name>
</gene>
<dbReference type="EMBL" id="CM042014">
    <property type="protein sequence ID" value="KAI3720704.1"/>
    <property type="molecule type" value="Genomic_DNA"/>
</dbReference>
<accession>A0ACB9BDX9</accession>
<reference evidence="1 2" key="2">
    <citation type="journal article" date="2022" name="Mol. Ecol. Resour.">
        <title>The genomes of chicory, endive, great burdock and yacon provide insights into Asteraceae paleo-polyploidization history and plant inulin production.</title>
        <authorList>
            <person name="Fan W."/>
            <person name="Wang S."/>
            <person name="Wang H."/>
            <person name="Wang A."/>
            <person name="Jiang F."/>
            <person name="Liu H."/>
            <person name="Zhao H."/>
            <person name="Xu D."/>
            <person name="Zhang Y."/>
        </authorList>
    </citation>
    <scope>NUCLEOTIDE SEQUENCE [LARGE SCALE GENOMIC DNA]</scope>
    <source>
        <strain evidence="2">cv. Punajuju</strain>
        <tissue evidence="1">Leaves</tissue>
    </source>
</reference>
<comment type="caution">
    <text evidence="1">The sequence shown here is derived from an EMBL/GenBank/DDBJ whole genome shotgun (WGS) entry which is preliminary data.</text>
</comment>